<name>A0A485P253_LYNPA</name>
<dbReference type="EMBL" id="CAAGRJ010025901">
    <property type="protein sequence ID" value="VFV38384.1"/>
    <property type="molecule type" value="Genomic_DNA"/>
</dbReference>
<feature type="non-terminal residue" evidence="1">
    <location>
        <position position="1"/>
    </location>
</feature>
<feature type="non-terminal residue" evidence="1">
    <location>
        <position position="67"/>
    </location>
</feature>
<proteinExistence type="predicted"/>
<sequence length="67" mass="7827">GGKNREVPVRFVHEEYRGLVLQKHKHHMETQYTEVYKATGDDFLKFAGGTSKEVARFLSWEKEVIDC</sequence>
<protein>
    <submittedName>
        <fullName evidence="1">Epithelial splicing regulatory protein 1 isoform 1</fullName>
    </submittedName>
</protein>
<accession>A0A485P253</accession>
<keyword evidence="2" id="KW-1185">Reference proteome</keyword>
<gene>
    <name evidence="1" type="ORF">LYPA_23C000950</name>
</gene>
<evidence type="ECO:0000313" key="1">
    <source>
        <dbReference type="EMBL" id="VFV38384.1"/>
    </source>
</evidence>
<dbReference type="AlphaFoldDB" id="A0A485P253"/>
<organism evidence="1 2">
    <name type="scientific">Lynx pardinus</name>
    <name type="common">Iberian lynx</name>
    <name type="synonym">Felis pardina</name>
    <dbReference type="NCBI Taxonomy" id="191816"/>
    <lineage>
        <taxon>Eukaryota</taxon>
        <taxon>Metazoa</taxon>
        <taxon>Chordata</taxon>
        <taxon>Craniata</taxon>
        <taxon>Vertebrata</taxon>
        <taxon>Euteleostomi</taxon>
        <taxon>Mammalia</taxon>
        <taxon>Eutheria</taxon>
        <taxon>Laurasiatheria</taxon>
        <taxon>Carnivora</taxon>
        <taxon>Feliformia</taxon>
        <taxon>Felidae</taxon>
        <taxon>Felinae</taxon>
        <taxon>Lynx</taxon>
    </lineage>
</organism>
<dbReference type="Proteomes" id="UP000386466">
    <property type="component" value="Unassembled WGS sequence"/>
</dbReference>
<reference evidence="1 2" key="1">
    <citation type="submission" date="2019-01" db="EMBL/GenBank/DDBJ databases">
        <authorList>
            <person name="Alioto T."/>
            <person name="Alioto T."/>
        </authorList>
    </citation>
    <scope>NUCLEOTIDE SEQUENCE [LARGE SCALE GENOMIC DNA]</scope>
</reference>
<evidence type="ECO:0000313" key="2">
    <source>
        <dbReference type="Proteomes" id="UP000386466"/>
    </source>
</evidence>